<dbReference type="InterPro" id="IPR042098">
    <property type="entry name" value="TauD-like_sf"/>
</dbReference>
<keyword evidence="4 8" id="KW-0223">Dioxygenase</keyword>
<dbReference type="Gene3D" id="3.60.130.10">
    <property type="entry name" value="Clavaminate synthase-like"/>
    <property type="match status" value="1"/>
</dbReference>
<dbReference type="Pfam" id="PF02668">
    <property type="entry name" value="TauD"/>
    <property type="match status" value="1"/>
</dbReference>
<evidence type="ECO:0000256" key="2">
    <source>
        <dbReference type="ARBA" id="ARBA00008654"/>
    </source>
</evidence>
<comment type="similarity">
    <text evidence="2">Belongs to the gamma-BBH/TMLD family.</text>
</comment>
<evidence type="ECO:0000256" key="3">
    <source>
        <dbReference type="ARBA" id="ARBA00022723"/>
    </source>
</evidence>
<gene>
    <name evidence="8" type="ORF">VXC91_38120</name>
</gene>
<feature type="domain" description="TauD/TfdA-like" evidence="7">
    <location>
        <begin position="4"/>
        <end position="139"/>
    </location>
</feature>
<name>A0ABU7FUR1_9ACTN</name>
<dbReference type="EMBL" id="JAYWVC010000246">
    <property type="protein sequence ID" value="MED7827558.1"/>
    <property type="molecule type" value="Genomic_DNA"/>
</dbReference>
<evidence type="ECO:0000313" key="9">
    <source>
        <dbReference type="Proteomes" id="UP001333996"/>
    </source>
</evidence>
<keyword evidence="9" id="KW-1185">Reference proteome</keyword>
<keyword evidence="3" id="KW-0479">Metal-binding</keyword>
<evidence type="ECO:0000256" key="4">
    <source>
        <dbReference type="ARBA" id="ARBA00022964"/>
    </source>
</evidence>
<evidence type="ECO:0000259" key="7">
    <source>
        <dbReference type="Pfam" id="PF02668"/>
    </source>
</evidence>
<dbReference type="Proteomes" id="UP001333996">
    <property type="component" value="Unassembled WGS sequence"/>
</dbReference>
<accession>A0ABU7FUR1</accession>
<proteinExistence type="inferred from homology"/>
<evidence type="ECO:0000313" key="8">
    <source>
        <dbReference type="EMBL" id="MED7827558.1"/>
    </source>
</evidence>
<feature type="non-terminal residue" evidence="8">
    <location>
        <position position="1"/>
    </location>
</feature>
<dbReference type="RefSeq" id="WP_329511936.1">
    <property type="nucleotide sequence ID" value="NZ_JAYWVC010000246.1"/>
</dbReference>
<dbReference type="InterPro" id="IPR003819">
    <property type="entry name" value="TauD/TfdA-like"/>
</dbReference>
<protein>
    <submittedName>
        <fullName evidence="8">TauD/TfdA family dioxygenase</fullName>
    </submittedName>
</protein>
<dbReference type="PANTHER" id="PTHR10696:SF25">
    <property type="entry name" value="OXIDOREDUCTASE AIM17-RELATED"/>
    <property type="match status" value="1"/>
</dbReference>
<comment type="cofactor">
    <cofactor evidence="1">
        <name>Fe(2+)</name>
        <dbReference type="ChEBI" id="CHEBI:29033"/>
    </cofactor>
</comment>
<comment type="caution">
    <text evidence="8">The sequence shown here is derived from an EMBL/GenBank/DDBJ whole genome shotgun (WGS) entry which is preliminary data.</text>
</comment>
<dbReference type="PANTHER" id="PTHR10696">
    <property type="entry name" value="GAMMA-BUTYROBETAINE HYDROXYLASE-RELATED"/>
    <property type="match status" value="1"/>
</dbReference>
<reference evidence="8" key="1">
    <citation type="submission" date="2024-01" db="EMBL/GenBank/DDBJ databases">
        <title>First draft genome sequence data of TA4-1, the type strain of Gram-positive actinobacterium Streptomyces chiangmaiensis.</title>
        <authorList>
            <person name="Yasawong M."/>
            <person name="Nantapong N."/>
        </authorList>
    </citation>
    <scope>NUCLEOTIDE SEQUENCE</scope>
    <source>
        <strain evidence="8">TA4-1</strain>
    </source>
</reference>
<dbReference type="GO" id="GO:0051213">
    <property type="term" value="F:dioxygenase activity"/>
    <property type="evidence" value="ECO:0007669"/>
    <property type="project" value="UniProtKB-KW"/>
</dbReference>
<evidence type="ECO:0000256" key="6">
    <source>
        <dbReference type="ARBA" id="ARBA00023004"/>
    </source>
</evidence>
<evidence type="ECO:0000256" key="5">
    <source>
        <dbReference type="ARBA" id="ARBA00023002"/>
    </source>
</evidence>
<keyword evidence="5" id="KW-0560">Oxidoreductase</keyword>
<keyword evidence="6" id="KW-0408">Iron</keyword>
<dbReference type="InterPro" id="IPR050411">
    <property type="entry name" value="AlphaKG_dependent_hydroxylases"/>
</dbReference>
<evidence type="ECO:0000256" key="1">
    <source>
        <dbReference type="ARBA" id="ARBA00001954"/>
    </source>
</evidence>
<organism evidence="8 9">
    <name type="scientific">Streptomyces chiangmaiensis</name>
    <dbReference type="NCBI Taxonomy" id="766497"/>
    <lineage>
        <taxon>Bacteria</taxon>
        <taxon>Bacillati</taxon>
        <taxon>Actinomycetota</taxon>
        <taxon>Actinomycetes</taxon>
        <taxon>Kitasatosporales</taxon>
        <taxon>Streptomycetaceae</taxon>
        <taxon>Streptomyces</taxon>
    </lineage>
</organism>
<dbReference type="SUPFAM" id="SSF51197">
    <property type="entry name" value="Clavaminate synthase-like"/>
    <property type="match status" value="1"/>
</dbReference>
<sequence length="142" mass="16054">GNSVVPRYITLWCERNEGTGGECSMADGERVVEDLQQTSPWAIEALAKPNAAIYRSGREQYSGPVISQDPTGRWQFRLRLDSNGFFSAETLHAVSRLREAIALRTFTFALSPGQGYIIDNWRYLHGRLTFSGERVMLRTLIK</sequence>